<proteinExistence type="predicted"/>
<reference evidence="2 3" key="1">
    <citation type="journal article" date="2012" name="Int. J. Syst. Evol. Microbiol.">
        <title>Vibrio caribbeanicus sp. nov., isolated from the marine sponge Scleritoderma cyanea.</title>
        <authorList>
            <person name="Hoffmann M."/>
            <person name="Monday S.R."/>
            <person name="Allard M.W."/>
            <person name="Strain E.A."/>
            <person name="Whittaker P."/>
            <person name="Naum M."/>
            <person name="McCarthy P.J."/>
            <person name="Lopez J.V."/>
            <person name="Fischer M."/>
            <person name="Brown E.W."/>
        </authorList>
    </citation>
    <scope>NUCLEOTIDE SEQUENCE [LARGE SCALE GENOMIC DNA]</scope>
    <source>
        <strain evidence="2 3">ATCC 700023</strain>
    </source>
</reference>
<keyword evidence="1" id="KW-0812">Transmembrane</keyword>
<sequence>YKSCVWWLVMKKTQIFKLSALFTLVVFIVLLALSLFDDFNGDMSEFIAYLGRNASDVSIFLVIVLSGCFIGVSFVLWAFWRTSWARKGIALLFSLCIGLSYYVYVYYDFLIFDYVVEESPYQGAFGRDQALDAENSLDFMQKYPEIYRDTIGSSYISIDKYRAWLRNNKSSIARNYNVCLQGEQIIFTAVEEFFDHGDYCQPETTIEGDNAVKLTFTPIGDNQYQCSGCDDYLLPVYWNHYAEN</sequence>
<feature type="transmembrane region" description="Helical" evidence="1">
    <location>
        <begin position="59"/>
        <end position="80"/>
    </location>
</feature>
<feature type="transmembrane region" description="Helical" evidence="1">
    <location>
        <begin position="89"/>
        <end position="107"/>
    </location>
</feature>
<name>F9S623_9VIBR</name>
<evidence type="ECO:0000256" key="1">
    <source>
        <dbReference type="SAM" id="Phobius"/>
    </source>
</evidence>
<comment type="caution">
    <text evidence="2">The sequence shown here is derived from an EMBL/GenBank/DDBJ whole genome shotgun (WGS) entry which is preliminary data.</text>
</comment>
<evidence type="ECO:0000313" key="2">
    <source>
        <dbReference type="EMBL" id="EGU34088.1"/>
    </source>
</evidence>
<keyword evidence="1" id="KW-1133">Transmembrane helix</keyword>
<dbReference type="Proteomes" id="UP000004605">
    <property type="component" value="Unassembled WGS sequence"/>
</dbReference>
<organism evidence="2 3">
    <name type="scientific">Vibrio ichthyoenteri ATCC 700023</name>
    <dbReference type="NCBI Taxonomy" id="870968"/>
    <lineage>
        <taxon>Bacteria</taxon>
        <taxon>Pseudomonadati</taxon>
        <taxon>Pseudomonadota</taxon>
        <taxon>Gammaproteobacteria</taxon>
        <taxon>Vibrionales</taxon>
        <taxon>Vibrionaceae</taxon>
        <taxon>Vibrio</taxon>
    </lineage>
</organism>
<accession>F9S623</accession>
<keyword evidence="1" id="KW-0472">Membrane</keyword>
<gene>
    <name evidence="2" type="ORF">VII00023_07784</name>
</gene>
<dbReference type="AlphaFoldDB" id="F9S623"/>
<keyword evidence="3" id="KW-1185">Reference proteome</keyword>
<protein>
    <submittedName>
        <fullName evidence="2">Uncharacterized protein</fullName>
    </submittedName>
</protein>
<evidence type="ECO:0000313" key="3">
    <source>
        <dbReference type="Proteomes" id="UP000004605"/>
    </source>
</evidence>
<dbReference type="EMBL" id="AFWF01000252">
    <property type="protein sequence ID" value="EGU34088.1"/>
    <property type="molecule type" value="Genomic_DNA"/>
</dbReference>
<feature type="non-terminal residue" evidence="2">
    <location>
        <position position="1"/>
    </location>
</feature>
<feature type="transmembrane region" description="Helical" evidence="1">
    <location>
        <begin position="15"/>
        <end position="36"/>
    </location>
</feature>
<dbReference type="RefSeq" id="WP_006713940.1">
    <property type="nucleotide sequence ID" value="NZ_AFWF01000252.1"/>
</dbReference>